<comment type="caution">
    <text evidence="7">The sequence shown here is derived from an EMBL/GenBank/DDBJ whole genome shotgun (WGS) entry which is preliminary data.</text>
</comment>
<evidence type="ECO:0000313" key="7">
    <source>
        <dbReference type="EMBL" id="KAJ7668131.1"/>
    </source>
</evidence>
<name>A0AAD7CWV3_MYCRO</name>
<keyword evidence="3" id="KW-0121">Carboxypeptidase</keyword>
<evidence type="ECO:0000313" key="8">
    <source>
        <dbReference type="Proteomes" id="UP001221757"/>
    </source>
</evidence>
<gene>
    <name evidence="7" type="ORF">B0H17DRAFT_224753</name>
</gene>
<keyword evidence="4" id="KW-0645">Protease</keyword>
<evidence type="ECO:0000256" key="4">
    <source>
        <dbReference type="ARBA" id="ARBA00022670"/>
    </source>
</evidence>
<keyword evidence="6" id="KW-0325">Glycoprotein</keyword>
<protein>
    <recommendedName>
        <fullName evidence="2">carboxypeptidase C</fullName>
        <ecNumber evidence="2">3.4.16.5</ecNumber>
    </recommendedName>
</protein>
<evidence type="ECO:0000256" key="2">
    <source>
        <dbReference type="ARBA" id="ARBA00012446"/>
    </source>
</evidence>
<dbReference type="InterPro" id="IPR029058">
    <property type="entry name" value="AB_hydrolase_fold"/>
</dbReference>
<evidence type="ECO:0000256" key="1">
    <source>
        <dbReference type="ARBA" id="ARBA00009431"/>
    </source>
</evidence>
<keyword evidence="5" id="KW-0378">Hydrolase</keyword>
<dbReference type="AlphaFoldDB" id="A0AAD7CWV3"/>
<dbReference type="Proteomes" id="UP001221757">
    <property type="component" value="Unassembled WGS sequence"/>
</dbReference>
<comment type="similarity">
    <text evidence="1">Belongs to the peptidase S10 family.</text>
</comment>
<dbReference type="GO" id="GO:0006508">
    <property type="term" value="P:proteolysis"/>
    <property type="evidence" value="ECO:0007669"/>
    <property type="project" value="UniProtKB-KW"/>
</dbReference>
<evidence type="ECO:0000256" key="5">
    <source>
        <dbReference type="ARBA" id="ARBA00022801"/>
    </source>
</evidence>
<dbReference type="GO" id="GO:0000324">
    <property type="term" value="C:fungal-type vacuole"/>
    <property type="evidence" value="ECO:0007669"/>
    <property type="project" value="TreeGrafter"/>
</dbReference>
<proteinExistence type="inferred from homology"/>
<dbReference type="Gene3D" id="3.40.50.1820">
    <property type="entry name" value="alpha/beta hydrolase"/>
    <property type="match status" value="1"/>
</dbReference>
<dbReference type="Gene3D" id="1.10.287.410">
    <property type="match status" value="1"/>
</dbReference>
<accession>A0AAD7CWV3</accession>
<sequence>MEDTDLKSTLLPTGSHWCSGSELDGSVNPSRKSSNLTRVGWLVSCALGLAWLLYSWQNRTLARAESAPFYANIASPKNICPATQGPSISHSGYIGLQGDREVAPKRSFFWFFEAEHDAANAPIILTIGGGPGTSGMSNPMAAQGPCLIVENGTVPNPNRWTEHFNLLALDHPVGAGLSYGIMVNNSRDAAVDVYDFLQKFFRIFPHLARNQLILSGGSYGGMYIPHIATVIHEQNIALTAGKGKPGAVPINLESMMVSNPISDATSHFTWLLQMRCYNADMYNATTCAELFKVLPACLDSIQFAQQTPGWSVERRVAAQSICTPLEGGDTHGTVTEDVRKKCYSKEPMGCLPPSFNWTDAFFHRSDVKDILGVPEHVNFSTVNPEVTEQFKMYGDIIQPAYLLYEPLLTAGIRLLHYVGAQDANCAWPGVISFLKLLQSPFQDEFLRAPDVPWPTAEDATVRVVGEGAGNMTYILVAQGGHFVARDQPRLVKSIVEHWVENVPFISS</sequence>
<dbReference type="PANTHER" id="PTHR11802:SF113">
    <property type="entry name" value="SERINE CARBOXYPEPTIDASE CTSA-4.1"/>
    <property type="match status" value="1"/>
</dbReference>
<dbReference type="PANTHER" id="PTHR11802">
    <property type="entry name" value="SERINE PROTEASE FAMILY S10 SERINE CARBOXYPEPTIDASE"/>
    <property type="match status" value="1"/>
</dbReference>
<dbReference type="Pfam" id="PF00450">
    <property type="entry name" value="Peptidase_S10"/>
    <property type="match status" value="1"/>
</dbReference>
<dbReference type="EC" id="3.4.16.5" evidence="2"/>
<evidence type="ECO:0000256" key="3">
    <source>
        <dbReference type="ARBA" id="ARBA00022645"/>
    </source>
</evidence>
<organism evidence="7 8">
    <name type="scientific">Mycena rosella</name>
    <name type="common">Pink bonnet</name>
    <name type="synonym">Agaricus rosellus</name>
    <dbReference type="NCBI Taxonomy" id="1033263"/>
    <lineage>
        <taxon>Eukaryota</taxon>
        <taxon>Fungi</taxon>
        <taxon>Dikarya</taxon>
        <taxon>Basidiomycota</taxon>
        <taxon>Agaricomycotina</taxon>
        <taxon>Agaricomycetes</taxon>
        <taxon>Agaricomycetidae</taxon>
        <taxon>Agaricales</taxon>
        <taxon>Marasmiineae</taxon>
        <taxon>Mycenaceae</taxon>
        <taxon>Mycena</taxon>
    </lineage>
</organism>
<keyword evidence="8" id="KW-1185">Reference proteome</keyword>
<dbReference type="EMBL" id="JARKIE010000197">
    <property type="protein sequence ID" value="KAJ7668131.1"/>
    <property type="molecule type" value="Genomic_DNA"/>
</dbReference>
<dbReference type="PRINTS" id="PR00724">
    <property type="entry name" value="CRBOXYPTASEC"/>
</dbReference>
<evidence type="ECO:0000256" key="6">
    <source>
        <dbReference type="ARBA" id="ARBA00023180"/>
    </source>
</evidence>
<dbReference type="SUPFAM" id="SSF53474">
    <property type="entry name" value="alpha/beta-Hydrolases"/>
    <property type="match status" value="1"/>
</dbReference>
<dbReference type="GO" id="GO:0004185">
    <property type="term" value="F:serine-type carboxypeptidase activity"/>
    <property type="evidence" value="ECO:0007669"/>
    <property type="project" value="UniProtKB-EC"/>
</dbReference>
<reference evidence="7" key="1">
    <citation type="submission" date="2023-03" db="EMBL/GenBank/DDBJ databases">
        <title>Massive genome expansion in bonnet fungi (Mycena s.s.) driven by repeated elements and novel gene families across ecological guilds.</title>
        <authorList>
            <consortium name="Lawrence Berkeley National Laboratory"/>
            <person name="Harder C.B."/>
            <person name="Miyauchi S."/>
            <person name="Viragh M."/>
            <person name="Kuo A."/>
            <person name="Thoen E."/>
            <person name="Andreopoulos B."/>
            <person name="Lu D."/>
            <person name="Skrede I."/>
            <person name="Drula E."/>
            <person name="Henrissat B."/>
            <person name="Morin E."/>
            <person name="Kohler A."/>
            <person name="Barry K."/>
            <person name="LaButti K."/>
            <person name="Morin E."/>
            <person name="Salamov A."/>
            <person name="Lipzen A."/>
            <person name="Mereny Z."/>
            <person name="Hegedus B."/>
            <person name="Baldrian P."/>
            <person name="Stursova M."/>
            <person name="Weitz H."/>
            <person name="Taylor A."/>
            <person name="Grigoriev I.V."/>
            <person name="Nagy L.G."/>
            <person name="Martin F."/>
            <person name="Kauserud H."/>
        </authorList>
    </citation>
    <scope>NUCLEOTIDE SEQUENCE</scope>
    <source>
        <strain evidence="7">CBHHK067</strain>
    </source>
</reference>
<dbReference type="InterPro" id="IPR001563">
    <property type="entry name" value="Peptidase_S10"/>
</dbReference>